<feature type="compositionally biased region" description="Low complexity" evidence="1">
    <location>
        <begin position="143"/>
        <end position="163"/>
    </location>
</feature>
<feature type="compositionally biased region" description="Low complexity" evidence="1">
    <location>
        <begin position="12"/>
        <end position="31"/>
    </location>
</feature>
<proteinExistence type="predicted"/>
<dbReference type="Proteomes" id="UP001358614">
    <property type="component" value="Chromosome 1"/>
</dbReference>
<protein>
    <recommendedName>
        <fullName evidence="3">RGS domain-containing protein</fullName>
    </recommendedName>
</protein>
<evidence type="ECO:0000256" key="2">
    <source>
        <dbReference type="SAM" id="Phobius"/>
    </source>
</evidence>
<feature type="compositionally biased region" description="Polar residues" evidence="1">
    <location>
        <begin position="565"/>
        <end position="584"/>
    </location>
</feature>
<keyword evidence="2" id="KW-0472">Membrane</keyword>
<dbReference type="PANTHER" id="PTHR39466">
    <property type="entry name" value="RGS DOMAIN-CONTAINING PROTEIN"/>
    <property type="match status" value="1"/>
</dbReference>
<dbReference type="SUPFAM" id="SSF48097">
    <property type="entry name" value="Regulator of G-protein signaling, RGS"/>
    <property type="match status" value="1"/>
</dbReference>
<dbReference type="Gene3D" id="1.10.167.10">
    <property type="entry name" value="Regulator of G-protein Signalling 4, domain 2"/>
    <property type="match status" value="1"/>
</dbReference>
<feature type="compositionally biased region" description="Basic and acidic residues" evidence="1">
    <location>
        <begin position="115"/>
        <end position="126"/>
    </location>
</feature>
<evidence type="ECO:0000313" key="5">
    <source>
        <dbReference type="Proteomes" id="UP001358614"/>
    </source>
</evidence>
<dbReference type="KEGG" id="ker:91102741"/>
<feature type="compositionally biased region" description="Polar residues" evidence="1">
    <location>
        <begin position="197"/>
        <end position="207"/>
    </location>
</feature>
<name>A0AAX4KH54_9TREE</name>
<keyword evidence="2" id="KW-1133">Transmembrane helix</keyword>
<feature type="transmembrane region" description="Helical" evidence="2">
    <location>
        <begin position="354"/>
        <end position="374"/>
    </location>
</feature>
<feature type="transmembrane region" description="Helical" evidence="2">
    <location>
        <begin position="678"/>
        <end position="702"/>
    </location>
</feature>
<organism evidence="4 5">
    <name type="scientific">Kwoniella europaea PYCC6329</name>
    <dbReference type="NCBI Taxonomy" id="1423913"/>
    <lineage>
        <taxon>Eukaryota</taxon>
        <taxon>Fungi</taxon>
        <taxon>Dikarya</taxon>
        <taxon>Basidiomycota</taxon>
        <taxon>Agaricomycotina</taxon>
        <taxon>Tremellomycetes</taxon>
        <taxon>Tremellales</taxon>
        <taxon>Cryptococcaceae</taxon>
        <taxon>Kwoniella</taxon>
    </lineage>
</organism>
<evidence type="ECO:0000313" key="4">
    <source>
        <dbReference type="EMBL" id="WWD05856.1"/>
    </source>
</evidence>
<sequence length="703" mass="79305">MKERKSTDRAASISSTFSMSTSPSSRFTSSTTQPALEELKLSNILNGETCPPISFIDFATFIANKEFTTENLLFILWYKSYKTRFDKLESKEKESIPIPSTRLGDRFNPYGYLDRPVDEQHTKSEHQQQQQETPVVFSEPFRSRSASSSNKQIQHAQHQHQQQSCPHPTSTCYCVEHNRPAPNCRRTSRLLSITHSLLGSRRPSSTSHSHESNPLRSILHQKPYPPLPPAGTVFAEPSQQPMREEAQRAFATFLRKGGSRELSISDELREYTKLCLAKSTAPEVFLPLYEEIYHTVETQSLPHFLQHARSNINRPKQVFWYMVGAADFAVGAVIYLLLTLLLPAHPFGHRAWRLFSIVFVAFGVMQAYSAYRGFCSQVWGRSHRQVRPWEMDDLDDEETLVESTAGNESELKNESYLAEPVPSINRQEIHISLPDEVRPLADLGGTASIPSEEGEDLMMKEVGVNSLSKSDSITVALPVLEDKALVSFIENGKEMTEVEKRQSEIRRSTVKAPTASEAFPITDDMYVGMVSSNAYRTIPKSNRAHPSRQRKEISPFVSDEPIFPSSASSVRGSITNPNTNSIPLTRSKSRLYSITSQRASKEISNILLKLRRSTPDSPEDEYLDPLSSTSSSSTRKHKLRSRRLTRKERKEKPKIFGPEKLVEDPRIKRVYSEIKRDILIVGSLVASVWIVLCLAVPCAGLAS</sequence>
<feature type="region of interest" description="Disordered" evidence="1">
    <location>
        <begin position="539"/>
        <end position="584"/>
    </location>
</feature>
<feature type="region of interest" description="Disordered" evidence="1">
    <location>
        <begin position="90"/>
        <end position="168"/>
    </location>
</feature>
<dbReference type="InterPro" id="IPR016137">
    <property type="entry name" value="RGS"/>
</dbReference>
<dbReference type="GeneID" id="91102741"/>
<accession>A0AAX4KH54</accession>
<dbReference type="PANTHER" id="PTHR39466:SF1">
    <property type="entry name" value="RGS DOMAIN-CONTAINING PROTEIN"/>
    <property type="match status" value="1"/>
</dbReference>
<keyword evidence="5" id="KW-1185">Reference proteome</keyword>
<feature type="region of interest" description="Disordered" evidence="1">
    <location>
        <begin position="197"/>
        <end position="223"/>
    </location>
</feature>
<feature type="region of interest" description="Disordered" evidence="1">
    <location>
        <begin position="1"/>
        <end position="31"/>
    </location>
</feature>
<feature type="domain" description="RGS" evidence="3">
    <location>
        <begin position="238"/>
        <end position="306"/>
    </location>
</feature>
<feature type="region of interest" description="Disordered" evidence="1">
    <location>
        <begin position="614"/>
        <end position="652"/>
    </location>
</feature>
<dbReference type="Pfam" id="PF00615">
    <property type="entry name" value="RGS"/>
    <property type="match status" value="1"/>
</dbReference>
<keyword evidence="2" id="KW-0812">Transmembrane</keyword>
<dbReference type="InterPro" id="IPR044926">
    <property type="entry name" value="RGS_subdomain_2"/>
</dbReference>
<dbReference type="AlphaFoldDB" id="A0AAX4KH54"/>
<evidence type="ECO:0000256" key="1">
    <source>
        <dbReference type="SAM" id="MobiDB-lite"/>
    </source>
</evidence>
<feature type="compositionally biased region" description="Basic residues" evidence="1">
    <location>
        <begin position="634"/>
        <end position="647"/>
    </location>
</feature>
<dbReference type="EMBL" id="CP144089">
    <property type="protein sequence ID" value="WWD05856.1"/>
    <property type="molecule type" value="Genomic_DNA"/>
</dbReference>
<gene>
    <name evidence="4" type="ORF">V865_003939</name>
</gene>
<dbReference type="RefSeq" id="XP_066083823.1">
    <property type="nucleotide sequence ID" value="XM_066227726.1"/>
</dbReference>
<dbReference type="InterPro" id="IPR036305">
    <property type="entry name" value="RGS_sf"/>
</dbReference>
<reference evidence="4 5" key="1">
    <citation type="submission" date="2024-01" db="EMBL/GenBank/DDBJ databases">
        <title>Comparative genomics of Cryptococcus and Kwoniella reveals pathogenesis evolution and contrasting modes of karyotype evolution via chromosome fusion or intercentromeric recombination.</title>
        <authorList>
            <person name="Coelho M.A."/>
            <person name="David-Palma M."/>
            <person name="Shea T."/>
            <person name="Bowers K."/>
            <person name="McGinley-Smith S."/>
            <person name="Mohammad A.W."/>
            <person name="Gnirke A."/>
            <person name="Yurkov A.M."/>
            <person name="Nowrousian M."/>
            <person name="Sun S."/>
            <person name="Cuomo C.A."/>
            <person name="Heitman J."/>
        </authorList>
    </citation>
    <scope>NUCLEOTIDE SEQUENCE [LARGE SCALE GENOMIC DNA]</scope>
    <source>
        <strain evidence="4 5">PYCC6329</strain>
    </source>
</reference>
<evidence type="ECO:0000259" key="3">
    <source>
        <dbReference type="Pfam" id="PF00615"/>
    </source>
</evidence>
<feature type="transmembrane region" description="Helical" evidence="2">
    <location>
        <begin position="318"/>
        <end position="342"/>
    </location>
</feature>